<dbReference type="EMBL" id="AMFJ01036030">
    <property type="protein sequence ID" value="EKD25553.1"/>
    <property type="molecule type" value="Genomic_DNA"/>
</dbReference>
<reference evidence="1" key="1">
    <citation type="journal article" date="2012" name="Science">
        <title>Fermentation, hydrogen, and sulfur metabolism in multiple uncultivated bacterial phyla.</title>
        <authorList>
            <person name="Wrighton K.C."/>
            <person name="Thomas B.C."/>
            <person name="Sharon I."/>
            <person name="Miller C.S."/>
            <person name="Castelle C.J."/>
            <person name="VerBerkmoes N.C."/>
            <person name="Wilkins M.J."/>
            <person name="Hettich R.L."/>
            <person name="Lipton M.S."/>
            <person name="Williams K.H."/>
            <person name="Long P.E."/>
            <person name="Banfield J.F."/>
        </authorList>
    </citation>
    <scope>NUCLEOTIDE SEQUENCE [LARGE SCALE GENOMIC DNA]</scope>
</reference>
<name>K1XYZ3_9BACT</name>
<accession>K1XYZ3</accession>
<protein>
    <submittedName>
        <fullName evidence="1">Uncharacterized protein</fullName>
    </submittedName>
</protein>
<dbReference type="AlphaFoldDB" id="K1XYZ3"/>
<organism evidence="1">
    <name type="scientific">uncultured bacterium</name>
    <name type="common">gcode 4</name>
    <dbReference type="NCBI Taxonomy" id="1234023"/>
    <lineage>
        <taxon>Bacteria</taxon>
        <taxon>environmental samples</taxon>
    </lineage>
</organism>
<sequence length="134" mass="15924">MWTCPACTCRTNTKLEEAWNNIKIGESLTSQWGIITPFLLIISSLNPTWCWYGRWRWLWLGYATQIIKHLFWIILISESRSTLLLSWLGFCIQKRKHNLHWHFCAIVKKRCTLFCLGECFTLSVIEFNSSRHNI</sequence>
<evidence type="ECO:0000313" key="1">
    <source>
        <dbReference type="EMBL" id="EKD25553.1"/>
    </source>
</evidence>
<gene>
    <name evidence="1" type="ORF">ACD_80C00023G0002</name>
</gene>
<comment type="caution">
    <text evidence="1">The sequence shown here is derived from an EMBL/GenBank/DDBJ whole genome shotgun (WGS) entry which is preliminary data.</text>
</comment>
<proteinExistence type="predicted"/>